<protein>
    <recommendedName>
        <fullName evidence="2">WW domain-containing protein</fullName>
    </recommendedName>
</protein>
<evidence type="ECO:0000256" key="1">
    <source>
        <dbReference type="SAM" id="MobiDB-lite"/>
    </source>
</evidence>
<evidence type="ECO:0000259" key="2">
    <source>
        <dbReference type="PROSITE" id="PS50020"/>
    </source>
</evidence>
<feature type="domain" description="WW" evidence="2">
    <location>
        <begin position="67"/>
        <end position="101"/>
    </location>
</feature>
<organism evidence="3 4">
    <name type="scientific">Sporormia fimetaria CBS 119925</name>
    <dbReference type="NCBI Taxonomy" id="1340428"/>
    <lineage>
        <taxon>Eukaryota</taxon>
        <taxon>Fungi</taxon>
        <taxon>Dikarya</taxon>
        <taxon>Ascomycota</taxon>
        <taxon>Pezizomycotina</taxon>
        <taxon>Dothideomycetes</taxon>
        <taxon>Pleosporomycetidae</taxon>
        <taxon>Pleosporales</taxon>
        <taxon>Sporormiaceae</taxon>
        <taxon>Sporormia</taxon>
    </lineage>
</organism>
<dbReference type="InterPro" id="IPR001202">
    <property type="entry name" value="WW_dom"/>
</dbReference>
<gene>
    <name evidence="3" type="ORF">M011DRAFT_472415</name>
</gene>
<reference evidence="3" key="1">
    <citation type="journal article" date="2020" name="Stud. Mycol.">
        <title>101 Dothideomycetes genomes: a test case for predicting lifestyles and emergence of pathogens.</title>
        <authorList>
            <person name="Haridas S."/>
            <person name="Albert R."/>
            <person name="Binder M."/>
            <person name="Bloem J."/>
            <person name="Labutti K."/>
            <person name="Salamov A."/>
            <person name="Andreopoulos B."/>
            <person name="Baker S."/>
            <person name="Barry K."/>
            <person name="Bills G."/>
            <person name="Bluhm B."/>
            <person name="Cannon C."/>
            <person name="Castanera R."/>
            <person name="Culley D."/>
            <person name="Daum C."/>
            <person name="Ezra D."/>
            <person name="Gonzalez J."/>
            <person name="Henrissat B."/>
            <person name="Kuo A."/>
            <person name="Liang C."/>
            <person name="Lipzen A."/>
            <person name="Lutzoni F."/>
            <person name="Magnuson J."/>
            <person name="Mondo S."/>
            <person name="Nolan M."/>
            <person name="Ohm R."/>
            <person name="Pangilinan J."/>
            <person name="Park H.-J."/>
            <person name="Ramirez L."/>
            <person name="Alfaro M."/>
            <person name="Sun H."/>
            <person name="Tritt A."/>
            <person name="Yoshinaga Y."/>
            <person name="Zwiers L.-H."/>
            <person name="Turgeon B."/>
            <person name="Goodwin S."/>
            <person name="Spatafora J."/>
            <person name="Crous P."/>
            <person name="Grigoriev I."/>
        </authorList>
    </citation>
    <scope>NUCLEOTIDE SEQUENCE</scope>
    <source>
        <strain evidence="3">CBS 119925</strain>
    </source>
</reference>
<dbReference type="Pfam" id="PF00397">
    <property type="entry name" value="WW"/>
    <property type="match status" value="1"/>
</dbReference>
<dbReference type="PROSITE" id="PS01159">
    <property type="entry name" value="WW_DOMAIN_1"/>
    <property type="match status" value="1"/>
</dbReference>
<sequence length="127" mass="13836">MEPRDQSTDSIPQPSAPAPASPHSDSTPRPQRSASPKETPASEDGEIANADPPLPDEEAPPLPDEAPPQDDGWEPLWDQNAGAYYFYNHLTGVSQWENPRVPDATAAVQASYDRFALNLEPFRAFPA</sequence>
<dbReference type="CDD" id="cd00201">
    <property type="entry name" value="WW"/>
    <property type="match status" value="1"/>
</dbReference>
<dbReference type="EMBL" id="MU006613">
    <property type="protein sequence ID" value="KAF2742182.1"/>
    <property type="molecule type" value="Genomic_DNA"/>
</dbReference>
<feature type="region of interest" description="Disordered" evidence="1">
    <location>
        <begin position="1"/>
        <end position="77"/>
    </location>
</feature>
<dbReference type="OrthoDB" id="2444812at2759"/>
<dbReference type="InterPro" id="IPR036020">
    <property type="entry name" value="WW_dom_sf"/>
</dbReference>
<dbReference type="Gene3D" id="2.20.70.10">
    <property type="match status" value="1"/>
</dbReference>
<dbReference type="SUPFAM" id="SSF51045">
    <property type="entry name" value="WW domain"/>
    <property type="match status" value="1"/>
</dbReference>
<dbReference type="Proteomes" id="UP000799440">
    <property type="component" value="Unassembled WGS sequence"/>
</dbReference>
<evidence type="ECO:0000313" key="3">
    <source>
        <dbReference type="EMBL" id="KAF2742182.1"/>
    </source>
</evidence>
<name>A0A6A6UV94_9PLEO</name>
<dbReference type="AlphaFoldDB" id="A0A6A6UV94"/>
<proteinExistence type="predicted"/>
<accession>A0A6A6UV94</accession>
<evidence type="ECO:0000313" key="4">
    <source>
        <dbReference type="Proteomes" id="UP000799440"/>
    </source>
</evidence>
<dbReference type="PROSITE" id="PS50020">
    <property type="entry name" value="WW_DOMAIN_2"/>
    <property type="match status" value="1"/>
</dbReference>
<keyword evidence="4" id="KW-1185">Reference proteome</keyword>
<dbReference type="SMART" id="SM00456">
    <property type="entry name" value="WW"/>
    <property type="match status" value="1"/>
</dbReference>